<evidence type="ECO:0000313" key="4">
    <source>
        <dbReference type="Proteomes" id="UP000036867"/>
    </source>
</evidence>
<dbReference type="PANTHER" id="PTHR43022">
    <property type="entry name" value="PROTEIN SMF"/>
    <property type="match status" value="1"/>
</dbReference>
<feature type="domain" description="Smf/DprA SLOG" evidence="2">
    <location>
        <begin position="86"/>
        <end position="292"/>
    </location>
</feature>
<dbReference type="Pfam" id="PF02481">
    <property type="entry name" value="DNA_processg_A"/>
    <property type="match status" value="1"/>
</dbReference>
<dbReference type="STRING" id="263475.AMD00_13070"/>
<organism evidence="3 4">
    <name type="scientific">Viridibacillus arvi</name>
    <dbReference type="NCBI Taxonomy" id="263475"/>
    <lineage>
        <taxon>Bacteria</taxon>
        <taxon>Bacillati</taxon>
        <taxon>Bacillota</taxon>
        <taxon>Bacilli</taxon>
        <taxon>Bacillales</taxon>
        <taxon>Caryophanaceae</taxon>
        <taxon>Viridibacillus</taxon>
    </lineage>
</organism>
<dbReference type="NCBIfam" id="TIGR00732">
    <property type="entry name" value="dprA"/>
    <property type="match status" value="1"/>
</dbReference>
<dbReference type="InterPro" id="IPR003488">
    <property type="entry name" value="DprA"/>
</dbReference>
<dbReference type="PANTHER" id="PTHR43022:SF1">
    <property type="entry name" value="PROTEIN SMF"/>
    <property type="match status" value="1"/>
</dbReference>
<evidence type="ECO:0000259" key="2">
    <source>
        <dbReference type="Pfam" id="PF02481"/>
    </source>
</evidence>
<dbReference type="AlphaFoldDB" id="A0A0M0LF06"/>
<evidence type="ECO:0000256" key="1">
    <source>
        <dbReference type="ARBA" id="ARBA00006525"/>
    </source>
</evidence>
<accession>A0A0M0LF06</accession>
<comment type="similarity">
    <text evidence="1">Belongs to the DprA/Smf family.</text>
</comment>
<dbReference type="OrthoDB" id="9785707at2"/>
<dbReference type="Gene3D" id="3.40.50.450">
    <property type="match status" value="1"/>
</dbReference>
<protein>
    <submittedName>
        <fullName evidence="3">DNA processing protein</fullName>
    </submittedName>
</protein>
<sequence>MMKEAQLTQRLLALHYVFPVPLNRLAPLFKEDIELAMFEQMSTQKIAQLLNLSYEKANRLKAAYIEAMETPLLQAYEQKLITPIPFFHPLFPKELFELYDPPVCLYVKGKVDLLVNKRKIAIVGSRKATTYTENALQYIMPALVEHDYIIVSGLAKGADRMAHESAIANGGKTIAILGHGLFHLYPKENTKLAEIISKDHLLMTEYPPYIEPKRWYFPMRNRIISGISKAILVTEAAEKSGTSSTMDHGLEHGKEIFVVPGDITSKLSLGPHKLLSEGATPVWNGYQIIAELERYFN</sequence>
<reference evidence="4" key="1">
    <citation type="submission" date="2015-08" db="EMBL/GenBank/DDBJ databases">
        <title>Fjat-10028 dsm 16317.</title>
        <authorList>
            <person name="Liu B."/>
            <person name="Wang J."/>
            <person name="Zhu Y."/>
            <person name="Liu G."/>
            <person name="Chen Q."/>
            <person name="Chen Z."/>
            <person name="Lan J."/>
            <person name="Che J."/>
            <person name="Ge C."/>
            <person name="Shi H."/>
            <person name="Pan Z."/>
            <person name="Liu X."/>
        </authorList>
    </citation>
    <scope>NUCLEOTIDE SEQUENCE [LARGE SCALE GENOMIC DNA]</scope>
    <source>
        <strain evidence="4">DSM 16317</strain>
    </source>
</reference>
<dbReference type="Proteomes" id="UP000036867">
    <property type="component" value="Unassembled WGS sequence"/>
</dbReference>
<evidence type="ECO:0000313" key="3">
    <source>
        <dbReference type="EMBL" id="KOO49298.1"/>
    </source>
</evidence>
<dbReference type="GO" id="GO:0009294">
    <property type="term" value="P:DNA-mediated transformation"/>
    <property type="evidence" value="ECO:0007669"/>
    <property type="project" value="InterPro"/>
</dbReference>
<dbReference type="InterPro" id="IPR057666">
    <property type="entry name" value="DrpA_SLOG"/>
</dbReference>
<proteinExistence type="inferred from homology"/>
<dbReference type="EMBL" id="LILB01000005">
    <property type="protein sequence ID" value="KOO49298.1"/>
    <property type="molecule type" value="Genomic_DNA"/>
</dbReference>
<keyword evidence="4" id="KW-1185">Reference proteome</keyword>
<dbReference type="SUPFAM" id="SSF102405">
    <property type="entry name" value="MCP/YpsA-like"/>
    <property type="match status" value="1"/>
</dbReference>
<gene>
    <name evidence="3" type="ORF">AMD00_13070</name>
</gene>
<dbReference type="PATRIC" id="fig|263475.3.peg.3872"/>
<name>A0A0M0LF06_9BACL</name>
<comment type="caution">
    <text evidence="3">The sequence shown here is derived from an EMBL/GenBank/DDBJ whole genome shotgun (WGS) entry which is preliminary data.</text>
</comment>